<sequence>MEKNTQVEMSLQRHTYSLFKFNRGSLQIEFVYLSSISLPWLVVERVEYCCSLQLGFGGA</sequence>
<name>A0A7J7MSF0_9MAGN</name>
<gene>
    <name evidence="1" type="ORF">GIB67_003741</name>
</gene>
<organism evidence="1 2">
    <name type="scientific">Kingdonia uniflora</name>
    <dbReference type="NCBI Taxonomy" id="39325"/>
    <lineage>
        <taxon>Eukaryota</taxon>
        <taxon>Viridiplantae</taxon>
        <taxon>Streptophyta</taxon>
        <taxon>Embryophyta</taxon>
        <taxon>Tracheophyta</taxon>
        <taxon>Spermatophyta</taxon>
        <taxon>Magnoliopsida</taxon>
        <taxon>Ranunculales</taxon>
        <taxon>Circaeasteraceae</taxon>
        <taxon>Kingdonia</taxon>
    </lineage>
</organism>
<dbReference type="Proteomes" id="UP000541444">
    <property type="component" value="Unassembled WGS sequence"/>
</dbReference>
<evidence type="ECO:0000313" key="2">
    <source>
        <dbReference type="Proteomes" id="UP000541444"/>
    </source>
</evidence>
<reference evidence="1 2" key="1">
    <citation type="journal article" date="2020" name="IScience">
        <title>Genome Sequencing of the Endangered Kingdonia uniflora (Circaeasteraceae, Ranunculales) Reveals Potential Mechanisms of Evolutionary Specialization.</title>
        <authorList>
            <person name="Sun Y."/>
            <person name="Deng T."/>
            <person name="Zhang A."/>
            <person name="Moore M.J."/>
            <person name="Landis J.B."/>
            <person name="Lin N."/>
            <person name="Zhang H."/>
            <person name="Zhang X."/>
            <person name="Huang J."/>
            <person name="Zhang X."/>
            <person name="Sun H."/>
            <person name="Wang H."/>
        </authorList>
    </citation>
    <scope>NUCLEOTIDE SEQUENCE [LARGE SCALE GENOMIC DNA]</scope>
    <source>
        <strain evidence="1">TB1705</strain>
        <tissue evidence="1">Leaf</tissue>
    </source>
</reference>
<keyword evidence="2" id="KW-1185">Reference proteome</keyword>
<evidence type="ECO:0000313" key="1">
    <source>
        <dbReference type="EMBL" id="KAF6157841.1"/>
    </source>
</evidence>
<dbReference type="AlphaFoldDB" id="A0A7J7MSF0"/>
<accession>A0A7J7MSF0</accession>
<dbReference type="EMBL" id="JACGCM010001252">
    <property type="protein sequence ID" value="KAF6157841.1"/>
    <property type="molecule type" value="Genomic_DNA"/>
</dbReference>
<comment type="caution">
    <text evidence="1">The sequence shown here is derived from an EMBL/GenBank/DDBJ whole genome shotgun (WGS) entry which is preliminary data.</text>
</comment>
<proteinExistence type="predicted"/>
<protein>
    <submittedName>
        <fullName evidence="1">Uncharacterized protein</fullName>
    </submittedName>
</protein>